<dbReference type="CDD" id="cd00121">
    <property type="entry name" value="MATH"/>
    <property type="match status" value="1"/>
</dbReference>
<reference evidence="5" key="1">
    <citation type="journal article" date="2015" name="Nat. Plants">
        <title>Genome expansion of Arabis alpina linked with retrotransposition and reduced symmetric DNA methylation.</title>
        <authorList>
            <person name="Willing E.M."/>
            <person name="Rawat V."/>
            <person name="Mandakova T."/>
            <person name="Maumus F."/>
            <person name="James G.V."/>
            <person name="Nordstroem K.J."/>
            <person name="Becker C."/>
            <person name="Warthmann N."/>
            <person name="Chica C."/>
            <person name="Szarzynska B."/>
            <person name="Zytnicki M."/>
            <person name="Albani M.C."/>
            <person name="Kiefer C."/>
            <person name="Bergonzi S."/>
            <person name="Castaings L."/>
            <person name="Mateos J.L."/>
            <person name="Berns M.C."/>
            <person name="Bujdoso N."/>
            <person name="Piofczyk T."/>
            <person name="de Lorenzo L."/>
            <person name="Barrero-Sicilia C."/>
            <person name="Mateos I."/>
            <person name="Piednoel M."/>
            <person name="Hagmann J."/>
            <person name="Chen-Min-Tao R."/>
            <person name="Iglesias-Fernandez R."/>
            <person name="Schuster S.C."/>
            <person name="Alonso-Blanco C."/>
            <person name="Roudier F."/>
            <person name="Carbonero P."/>
            <person name="Paz-Ares J."/>
            <person name="Davis S.J."/>
            <person name="Pecinka A."/>
            <person name="Quesneville H."/>
            <person name="Colot V."/>
            <person name="Lysak M.A."/>
            <person name="Weigel D."/>
            <person name="Coupland G."/>
            <person name="Schneeberger K."/>
        </authorList>
    </citation>
    <scope>NUCLEOTIDE SEQUENCE [LARGE SCALE GENOMIC DNA]</scope>
    <source>
        <strain evidence="5">cv. Pajares</strain>
    </source>
</reference>
<dbReference type="EMBL" id="CM002872">
    <property type="protein sequence ID" value="KFK37097.1"/>
    <property type="molecule type" value="Genomic_DNA"/>
</dbReference>
<dbReference type="Gene3D" id="2.60.210.10">
    <property type="entry name" value="Apoptosis, Tumor Necrosis Factor Receptor Associated Protein 2, Chain A"/>
    <property type="match status" value="1"/>
</dbReference>
<dbReference type="eggNOG" id="KOG1987">
    <property type="taxonomic scope" value="Eukaryota"/>
</dbReference>
<dbReference type="InterPro" id="IPR002083">
    <property type="entry name" value="MATH/TRAF_dom"/>
</dbReference>
<dbReference type="PANTHER" id="PTHR46236">
    <property type="entry name" value="TRAF-LIKE SUPERFAMILY PROTEIN"/>
    <property type="match status" value="1"/>
</dbReference>
<keyword evidence="5" id="KW-1185">Reference proteome</keyword>
<accession>A0A087H4P5</accession>
<dbReference type="InterPro" id="IPR008974">
    <property type="entry name" value="TRAF-like"/>
</dbReference>
<name>A0A087H4P5_ARAAL</name>
<protein>
    <recommendedName>
        <fullName evidence="3">MATH domain-containing protein</fullName>
    </recommendedName>
</protein>
<dbReference type="SUPFAM" id="SSF49599">
    <property type="entry name" value="TRAF domain-like"/>
    <property type="match status" value="1"/>
</dbReference>
<evidence type="ECO:0000313" key="5">
    <source>
        <dbReference type="Proteomes" id="UP000029120"/>
    </source>
</evidence>
<dbReference type="OrthoDB" id="192247at2759"/>
<dbReference type="PROSITE" id="PS50144">
    <property type="entry name" value="MATH"/>
    <property type="match status" value="1"/>
</dbReference>
<dbReference type="Pfam" id="PF22486">
    <property type="entry name" value="MATH_2"/>
    <property type="match status" value="1"/>
</dbReference>
<feature type="domain" description="MATH" evidence="3">
    <location>
        <begin position="5"/>
        <end position="133"/>
    </location>
</feature>
<evidence type="ECO:0000256" key="1">
    <source>
        <dbReference type="ARBA" id="ARBA00023054"/>
    </source>
</evidence>
<dbReference type="OMA" id="CEWFICL"/>
<feature type="coiled-coil region" evidence="2">
    <location>
        <begin position="305"/>
        <end position="389"/>
    </location>
</feature>
<sequence length="567" mass="65809">MLNLKPSFRFEIDNFSKKESVIVSKTFEFGGCEWFICLYPKASHHAENHMSLFLCVANHRSLQTGWKRSAAFYFVVLNQSDKELYRSSYKSGQETNVFCAEHKYYGQKKALPLSQFQKKRFLENDKLIIDVYINVTEVVDGEGEEDVSEKNETGEEEHVSEKKETVEINGFHVLASKLTLVKKLFAEHPDVAEDFKLKNKAVKTAYMNVLLKLVKKLEKPPKSLSETKLSKARSKLSELMDVGFNLGWLESKLDEISLEKKKLDDESRVQKIEERVKSLELMELGFKLESLKTKLGELTLERKEADAYESLFQQLDKRVKSLELNEPAFLETVLDVFMTEVEHLETVLDDLKTELDEVSSERTKENSRAEQLEERLKNLEEMELGFKVEYLETKIGVMMTLEMNKEDAADGSLFQQLDKRVKNLEVMELGLKMEVLKSNLEEESLARKKSDDADRSCVQKLEERVKNLELMDSLERKKSDDVNRSRIQIYNKRMMDFELKMADLKVGLGLKMEGLKSKFEEDSLERKKSDDADESRIKNIELMLSHLKDEMDKKKDKSYADGFMLVD</sequence>
<evidence type="ECO:0000259" key="3">
    <source>
        <dbReference type="PROSITE" id="PS50144"/>
    </source>
</evidence>
<dbReference type="Pfam" id="PF05278">
    <property type="entry name" value="PEARLI-4"/>
    <property type="match status" value="1"/>
</dbReference>
<proteinExistence type="predicted"/>
<evidence type="ECO:0000256" key="2">
    <source>
        <dbReference type="SAM" id="Coils"/>
    </source>
</evidence>
<keyword evidence="1 2" id="KW-0175">Coiled coil</keyword>
<dbReference type="InterPro" id="IPR007942">
    <property type="entry name" value="PLipase-like"/>
</dbReference>
<dbReference type="PANTHER" id="PTHR46236:SF12">
    <property type="entry name" value="MATH DOMAIN-CONTAINING PROTEIN"/>
    <property type="match status" value="1"/>
</dbReference>
<evidence type="ECO:0000313" key="4">
    <source>
        <dbReference type="EMBL" id="KFK37097.1"/>
    </source>
</evidence>
<dbReference type="InterPro" id="IPR050804">
    <property type="entry name" value="MCC"/>
</dbReference>
<dbReference type="Gramene" id="KFK37097">
    <property type="protein sequence ID" value="KFK37097"/>
    <property type="gene ID" value="AALP_AA4G212700"/>
</dbReference>
<dbReference type="SMART" id="SM00061">
    <property type="entry name" value="MATH"/>
    <property type="match status" value="1"/>
</dbReference>
<dbReference type="Proteomes" id="UP000029120">
    <property type="component" value="Chromosome 4"/>
</dbReference>
<dbReference type="AlphaFoldDB" id="A0A087H4P5"/>
<gene>
    <name evidence="4" type="ordered locus">AALP_Aa4g212700</name>
</gene>
<organism evidence="4 5">
    <name type="scientific">Arabis alpina</name>
    <name type="common">Alpine rock-cress</name>
    <dbReference type="NCBI Taxonomy" id="50452"/>
    <lineage>
        <taxon>Eukaryota</taxon>
        <taxon>Viridiplantae</taxon>
        <taxon>Streptophyta</taxon>
        <taxon>Embryophyta</taxon>
        <taxon>Tracheophyta</taxon>
        <taxon>Spermatophyta</taxon>
        <taxon>Magnoliopsida</taxon>
        <taxon>eudicotyledons</taxon>
        <taxon>Gunneridae</taxon>
        <taxon>Pentapetalae</taxon>
        <taxon>rosids</taxon>
        <taxon>malvids</taxon>
        <taxon>Brassicales</taxon>
        <taxon>Brassicaceae</taxon>
        <taxon>Arabideae</taxon>
        <taxon>Arabis</taxon>
    </lineage>
</organism>